<geneLocation type="plastid" evidence="4"/>
<dbReference type="SUPFAM" id="SSF57829">
    <property type="entry name" value="Zn-binding ribosomal proteins"/>
    <property type="match status" value="1"/>
</dbReference>
<keyword evidence="4" id="KW-0934">Plastid</keyword>
<dbReference type="GO" id="GO:0005840">
    <property type="term" value="C:ribosome"/>
    <property type="evidence" value="ECO:0007669"/>
    <property type="project" value="UniProtKB-KW"/>
</dbReference>
<proteinExistence type="inferred from homology"/>
<dbReference type="NCBIfam" id="TIGR01023">
    <property type="entry name" value="rpmG_bact"/>
    <property type="match status" value="1"/>
</dbReference>
<dbReference type="GO" id="GO:0003735">
    <property type="term" value="F:structural constituent of ribosome"/>
    <property type="evidence" value="ECO:0007669"/>
    <property type="project" value="InterPro"/>
</dbReference>
<dbReference type="HAMAP" id="MF_00294">
    <property type="entry name" value="Ribosomal_bL33"/>
    <property type="match status" value="1"/>
</dbReference>
<evidence type="ECO:0000313" key="4">
    <source>
        <dbReference type="EMBL" id="AZL88024.1"/>
    </source>
</evidence>
<dbReference type="GO" id="GO:1990904">
    <property type="term" value="C:ribonucleoprotein complex"/>
    <property type="evidence" value="ECO:0007669"/>
    <property type="project" value="UniProtKB-KW"/>
</dbReference>
<dbReference type="Pfam" id="PF00471">
    <property type="entry name" value="Ribosomal_L33"/>
    <property type="match status" value="1"/>
</dbReference>
<dbReference type="InterPro" id="IPR011332">
    <property type="entry name" value="Ribosomal_zn-bd"/>
</dbReference>
<dbReference type="NCBIfam" id="NF001860">
    <property type="entry name" value="PRK00595.1"/>
    <property type="match status" value="1"/>
</dbReference>
<dbReference type="GO" id="GO:0005737">
    <property type="term" value="C:cytoplasm"/>
    <property type="evidence" value="ECO:0007669"/>
    <property type="project" value="UniProtKB-ARBA"/>
</dbReference>
<dbReference type="EMBL" id="MK039118">
    <property type="protein sequence ID" value="AZL88024.1"/>
    <property type="molecule type" value="Genomic_DNA"/>
</dbReference>
<dbReference type="NCBIfam" id="NF001764">
    <property type="entry name" value="PRK00504.1"/>
    <property type="match status" value="1"/>
</dbReference>
<accession>A0A3S8UW20</accession>
<dbReference type="Gene3D" id="2.20.28.120">
    <property type="entry name" value="Ribosomal protein L33"/>
    <property type="match status" value="1"/>
</dbReference>
<reference evidence="4" key="1">
    <citation type="journal article" date="2018" name="J. Phycol.">
        <title>Molecular phylogenetics supports a clade of red algal parasites retaining native plastids: taxonomy and terminology revised.</title>
        <authorList>
            <person name="Salomaki E.D."/>
            <person name="Lane C.E."/>
        </authorList>
    </citation>
    <scope>NUCLEOTIDE SEQUENCE</scope>
</reference>
<evidence type="ECO:0000256" key="2">
    <source>
        <dbReference type="ARBA" id="ARBA00022980"/>
    </source>
</evidence>
<dbReference type="InterPro" id="IPR038584">
    <property type="entry name" value="Ribosomal_bL33_sf"/>
</dbReference>
<dbReference type="AlphaFoldDB" id="A0A3S8UW20"/>
<dbReference type="PANTHER" id="PTHR43168">
    <property type="entry name" value="50S RIBOSOMAL PROTEIN L33, CHLOROPLASTIC"/>
    <property type="match status" value="1"/>
</dbReference>
<gene>
    <name evidence="4" type="primary">rpl33</name>
</gene>
<protein>
    <submittedName>
        <fullName evidence="4">Ribosomal protein L33</fullName>
    </submittedName>
</protein>
<dbReference type="InterPro" id="IPR001705">
    <property type="entry name" value="Ribosomal_bL33"/>
</dbReference>
<evidence type="ECO:0000256" key="3">
    <source>
        <dbReference type="ARBA" id="ARBA00023274"/>
    </source>
</evidence>
<comment type="similarity">
    <text evidence="1">Belongs to the bacterial ribosomal protein bL33 family.</text>
</comment>
<keyword evidence="3" id="KW-0687">Ribonucleoprotein</keyword>
<evidence type="ECO:0000256" key="1">
    <source>
        <dbReference type="ARBA" id="ARBA00007596"/>
    </source>
</evidence>
<organism evidence="4">
    <name type="scientific">Harveyella mirabilis</name>
    <dbReference type="NCBI Taxonomy" id="282355"/>
    <lineage>
        <taxon>Eukaryota</taxon>
        <taxon>Rhodophyta</taxon>
        <taxon>Florideophyceae</taxon>
        <taxon>Rhodymeniophycidae</taxon>
        <taxon>Gigartinales</taxon>
        <taxon>Choreocolacaceae</taxon>
        <taxon>Harveyella</taxon>
    </lineage>
</organism>
<dbReference type="GO" id="GO:0006412">
    <property type="term" value="P:translation"/>
    <property type="evidence" value="ECO:0007669"/>
    <property type="project" value="InterPro"/>
</dbReference>
<name>A0A3S8UW20_9FLOR</name>
<dbReference type="PANTHER" id="PTHR43168:SF2">
    <property type="entry name" value="LARGE RIBOSOMAL SUBUNIT PROTEIN BL33C"/>
    <property type="match status" value="1"/>
</dbReference>
<sequence length="65" mass="7791">MNKNRGSRVLITLECNCRNQKSKIQRKKGISRYITSKNKRNSLNRLELKKFCTYCNSHKIFKEIK</sequence>
<keyword evidence="2 4" id="KW-0689">Ribosomal protein</keyword>